<evidence type="ECO:0000259" key="2">
    <source>
        <dbReference type="PROSITE" id="PS50943"/>
    </source>
</evidence>
<dbReference type="Pfam" id="PF01381">
    <property type="entry name" value="HTH_3"/>
    <property type="match status" value="1"/>
</dbReference>
<dbReference type="SUPFAM" id="SSF47413">
    <property type="entry name" value="lambda repressor-like DNA-binding domains"/>
    <property type="match status" value="1"/>
</dbReference>
<evidence type="ECO:0000313" key="3">
    <source>
        <dbReference type="EMBL" id="PTX53970.1"/>
    </source>
</evidence>
<dbReference type="RefSeq" id="WP_108025467.1">
    <property type="nucleotide sequence ID" value="NZ_QBKR01000024.1"/>
</dbReference>
<name>A0A2T6BD17_9BACL</name>
<gene>
    <name evidence="3" type="ORF">C8P63_12426</name>
</gene>
<keyword evidence="4" id="KW-1185">Reference proteome</keyword>
<feature type="coiled-coil region" evidence="1">
    <location>
        <begin position="5"/>
        <end position="32"/>
    </location>
</feature>
<dbReference type="EMBL" id="QBKR01000024">
    <property type="protein sequence ID" value="PTX53970.1"/>
    <property type="molecule type" value="Genomic_DNA"/>
</dbReference>
<dbReference type="PROSITE" id="PS50943">
    <property type="entry name" value="HTH_CROC1"/>
    <property type="match status" value="1"/>
</dbReference>
<comment type="caution">
    <text evidence="3">The sequence shown here is derived from an EMBL/GenBank/DDBJ whole genome shotgun (WGS) entry which is preliminary data.</text>
</comment>
<organism evidence="3 4">
    <name type="scientific">Melghirimyces profundicolus</name>
    <dbReference type="NCBI Taxonomy" id="1242148"/>
    <lineage>
        <taxon>Bacteria</taxon>
        <taxon>Bacillati</taxon>
        <taxon>Bacillota</taxon>
        <taxon>Bacilli</taxon>
        <taxon>Bacillales</taxon>
        <taxon>Thermoactinomycetaceae</taxon>
        <taxon>Melghirimyces</taxon>
    </lineage>
</organism>
<dbReference type="AlphaFoldDB" id="A0A2T6BD17"/>
<dbReference type="OrthoDB" id="278386at2"/>
<dbReference type="CDD" id="cd00093">
    <property type="entry name" value="HTH_XRE"/>
    <property type="match status" value="1"/>
</dbReference>
<keyword evidence="1" id="KW-0175">Coiled coil</keyword>
<evidence type="ECO:0000256" key="1">
    <source>
        <dbReference type="SAM" id="Coils"/>
    </source>
</evidence>
<evidence type="ECO:0000313" key="4">
    <source>
        <dbReference type="Proteomes" id="UP000244240"/>
    </source>
</evidence>
<protein>
    <submittedName>
        <fullName evidence="3">Helix-turn-helix protein</fullName>
    </submittedName>
</protein>
<dbReference type="Proteomes" id="UP000244240">
    <property type="component" value="Unassembled WGS sequence"/>
</dbReference>
<dbReference type="InterPro" id="IPR010982">
    <property type="entry name" value="Lambda_DNA-bd_dom_sf"/>
</dbReference>
<dbReference type="GO" id="GO:0003677">
    <property type="term" value="F:DNA binding"/>
    <property type="evidence" value="ECO:0007669"/>
    <property type="project" value="InterPro"/>
</dbReference>
<dbReference type="InterPro" id="IPR001387">
    <property type="entry name" value="Cro/C1-type_HTH"/>
</dbReference>
<feature type="domain" description="HTH cro/C1-type" evidence="2">
    <location>
        <begin position="84"/>
        <end position="136"/>
    </location>
</feature>
<dbReference type="Gene3D" id="1.10.260.40">
    <property type="entry name" value="lambda repressor-like DNA-binding domains"/>
    <property type="match status" value="1"/>
</dbReference>
<sequence length="146" mass="17126">MIKTDAEYQKSLRQLEVQRKDIEQKEKFFREKGLTEEQTKIALEPLWAFYYNIEDEVRYYENVKKGKFSCSTNLKQVGHLLICYRIYKGITQKELADRLGVSPAQVSRDERNEYKGASSDKLQRVAEKLGIPLSVQPQNEKDMLTN</sequence>
<reference evidence="3 4" key="1">
    <citation type="submission" date="2018-04" db="EMBL/GenBank/DDBJ databases">
        <title>Genomic Encyclopedia of Archaeal and Bacterial Type Strains, Phase II (KMG-II): from individual species to whole genera.</title>
        <authorList>
            <person name="Goeker M."/>
        </authorList>
    </citation>
    <scope>NUCLEOTIDE SEQUENCE [LARGE SCALE GENOMIC DNA]</scope>
    <source>
        <strain evidence="3 4">DSM 45787</strain>
    </source>
</reference>
<dbReference type="SMART" id="SM00530">
    <property type="entry name" value="HTH_XRE"/>
    <property type="match status" value="1"/>
</dbReference>
<accession>A0A2T6BD17</accession>
<proteinExistence type="predicted"/>